<sequence length="153" mass="17479">MARHLTDADIETICEMITGWDIKTPLTWREIESAVEGRLGHRYTRQALEKRERIKTAYTTRSNVLKNLPERTQRGSVELLAAQTRIASLKAENERLKVENERLLAQFVRWLYNATAAGLTKETLNGALSGIDREKTNGTVIDEIRRSGRKKEA</sequence>
<evidence type="ECO:0000313" key="1">
    <source>
        <dbReference type="EMBL" id="AUN29469.1"/>
    </source>
</evidence>
<dbReference type="AlphaFoldDB" id="A0A2K9N8R8"/>
<dbReference type="OrthoDB" id="8702396at2"/>
<name>A0A2K9N8R8_9PROT</name>
<dbReference type="EMBL" id="CP025611">
    <property type="protein sequence ID" value="AUN29469.1"/>
    <property type="molecule type" value="Genomic_DNA"/>
</dbReference>
<keyword evidence="2" id="KW-1185">Reference proteome</keyword>
<dbReference type="RefSeq" id="WP_102111199.1">
    <property type="nucleotide sequence ID" value="NZ_BMGN01000004.1"/>
</dbReference>
<protein>
    <submittedName>
        <fullName evidence="1">Uncharacterized protein</fullName>
    </submittedName>
</protein>
<gene>
    <name evidence="1" type="ORF">C0V82_03880</name>
</gene>
<organism evidence="1 2">
    <name type="scientific">Niveispirillum cyanobacteriorum</name>
    <dbReference type="NCBI Taxonomy" id="1612173"/>
    <lineage>
        <taxon>Bacteria</taxon>
        <taxon>Pseudomonadati</taxon>
        <taxon>Pseudomonadota</taxon>
        <taxon>Alphaproteobacteria</taxon>
        <taxon>Rhodospirillales</taxon>
        <taxon>Azospirillaceae</taxon>
        <taxon>Niveispirillum</taxon>
    </lineage>
</organism>
<dbReference type="KEGG" id="ncb:C0V82_03880"/>
<accession>A0A2K9N8R8</accession>
<dbReference type="Proteomes" id="UP000234752">
    <property type="component" value="Chromosome eg_1"/>
</dbReference>
<reference evidence="1 2" key="1">
    <citation type="submission" date="2017-12" db="EMBL/GenBank/DDBJ databases">
        <title>Genomes of bacteria within cyanobacterial aggregates.</title>
        <authorList>
            <person name="Cai H."/>
        </authorList>
    </citation>
    <scope>NUCLEOTIDE SEQUENCE [LARGE SCALE GENOMIC DNA]</scope>
    <source>
        <strain evidence="1 2">TH16</strain>
    </source>
</reference>
<proteinExistence type="predicted"/>
<evidence type="ECO:0000313" key="2">
    <source>
        <dbReference type="Proteomes" id="UP000234752"/>
    </source>
</evidence>